<dbReference type="NCBIfam" id="TIGR01361">
    <property type="entry name" value="DAHP_synth_Bsub"/>
    <property type="match status" value="1"/>
</dbReference>
<sequence>MIVMKPTATDEQVQAVIERIESVGAQAHPSRGEEVTVIGAIGDREHVARLGLEGHEGVEKVVPILKPYKLASTQLKGEARTVLEIGGRRIGGDHFALIAGPCTVETRDQTLDTADAMLAAGATMFRGGAYKPRTSPYAFQGLGQEGLRLLAEAKERTGLPIVTELMDARDIEAVAEVADVIQIGARNMQNYPLLSEIGRSGIPVLIKRGLSSTLEELIMAAEYVLKEGNEAVMLCERGIRTFETAYRFTLDLTAIPVLKEMTHLPVVVDPSHAAGRRALVEPLSLAAAAAGADGIIVECHPEPDEAICDGPQQLRVDGFAEYAAKVEQAAILGGKLPFGATAAAARA</sequence>
<dbReference type="PANTHER" id="PTHR43018:SF2">
    <property type="entry name" value="PHOSPHO-2-DEHYDRO-3-DEOXYHEPTONATE ALDOLASE"/>
    <property type="match status" value="1"/>
</dbReference>
<dbReference type="Gene3D" id="3.20.20.70">
    <property type="entry name" value="Aldolase class I"/>
    <property type="match status" value="1"/>
</dbReference>
<proteinExistence type="predicted"/>
<dbReference type="InterPro" id="IPR013785">
    <property type="entry name" value="Aldolase_TIM"/>
</dbReference>
<dbReference type="Pfam" id="PF00793">
    <property type="entry name" value="DAHP_synth_1"/>
    <property type="match status" value="1"/>
</dbReference>
<dbReference type="Proteomes" id="UP000321805">
    <property type="component" value="Chromosome"/>
</dbReference>
<feature type="domain" description="DAHP synthetase I/KDSA" evidence="2">
    <location>
        <begin position="89"/>
        <end position="328"/>
    </location>
</feature>
<feature type="domain" description="DAHP synthase ferredoxin-like" evidence="3">
    <location>
        <begin position="2"/>
        <end position="66"/>
    </location>
</feature>
<dbReference type="KEGG" id="bsol:FSW04_14285"/>
<gene>
    <name evidence="4" type="primary">aroF</name>
    <name evidence="4" type="ORF">FSW04_14285</name>
</gene>
<evidence type="ECO:0000259" key="3">
    <source>
        <dbReference type="Pfam" id="PF18152"/>
    </source>
</evidence>
<dbReference type="InterPro" id="IPR006218">
    <property type="entry name" value="DAHP1/KDSA"/>
</dbReference>
<evidence type="ECO:0000256" key="1">
    <source>
        <dbReference type="ARBA" id="ARBA00022679"/>
    </source>
</evidence>
<evidence type="ECO:0000259" key="2">
    <source>
        <dbReference type="Pfam" id="PF00793"/>
    </source>
</evidence>
<evidence type="ECO:0000313" key="4">
    <source>
        <dbReference type="EMBL" id="QEC50774.1"/>
    </source>
</evidence>
<dbReference type="GO" id="GO:0016832">
    <property type="term" value="F:aldehyde-lyase activity"/>
    <property type="evidence" value="ECO:0007669"/>
    <property type="project" value="InterPro"/>
</dbReference>
<dbReference type="Gene3D" id="3.30.70.1140">
    <property type="entry name" value="Phospho-2-dehydro-3-deoxyheptonate aldolase, domain 1"/>
    <property type="match status" value="1"/>
</dbReference>
<dbReference type="Pfam" id="PF18152">
    <property type="entry name" value="DAHP_snth_FXD"/>
    <property type="match status" value="1"/>
</dbReference>
<protein>
    <submittedName>
        <fullName evidence="4">3-deoxy-7-phosphoheptulonate synthase</fullName>
        <ecNumber evidence="4">2.5.1.54</ecNumber>
    </submittedName>
</protein>
<dbReference type="GO" id="GO:0009073">
    <property type="term" value="P:aromatic amino acid family biosynthetic process"/>
    <property type="evidence" value="ECO:0007669"/>
    <property type="project" value="InterPro"/>
</dbReference>
<dbReference type="EMBL" id="CP042430">
    <property type="protein sequence ID" value="QEC50774.1"/>
    <property type="molecule type" value="Genomic_DNA"/>
</dbReference>
<keyword evidence="1 4" id="KW-0808">Transferase</keyword>
<dbReference type="EC" id="2.5.1.54" evidence="4"/>
<dbReference type="InterPro" id="IPR006268">
    <property type="entry name" value="DAHP_syn_2"/>
</dbReference>
<dbReference type="NCBIfam" id="NF006421">
    <property type="entry name" value="PRK08673.1"/>
    <property type="match status" value="1"/>
</dbReference>
<dbReference type="SUPFAM" id="SSF51569">
    <property type="entry name" value="Aldolase"/>
    <property type="match status" value="1"/>
</dbReference>
<dbReference type="InterPro" id="IPR041071">
    <property type="entry name" value="DAHP_snth_FXD"/>
</dbReference>
<keyword evidence="5" id="KW-1185">Reference proteome</keyword>
<evidence type="ECO:0000313" key="5">
    <source>
        <dbReference type="Proteomes" id="UP000321805"/>
    </source>
</evidence>
<dbReference type="InterPro" id="IPR052899">
    <property type="entry name" value="Class-I_DAHP_synthase"/>
</dbReference>
<dbReference type="GO" id="GO:0003849">
    <property type="term" value="F:3-deoxy-7-phosphoheptulonate synthase activity"/>
    <property type="evidence" value="ECO:0007669"/>
    <property type="project" value="UniProtKB-EC"/>
</dbReference>
<dbReference type="AlphaFoldDB" id="A0A5B8UCT1"/>
<organism evidence="4 5">
    <name type="scientific">Baekduia soli</name>
    <dbReference type="NCBI Taxonomy" id="496014"/>
    <lineage>
        <taxon>Bacteria</taxon>
        <taxon>Bacillati</taxon>
        <taxon>Actinomycetota</taxon>
        <taxon>Thermoleophilia</taxon>
        <taxon>Solirubrobacterales</taxon>
        <taxon>Baekduiaceae</taxon>
        <taxon>Baekduia</taxon>
    </lineage>
</organism>
<dbReference type="NCBIfam" id="NF009239">
    <property type="entry name" value="PRK12595.1"/>
    <property type="match status" value="1"/>
</dbReference>
<dbReference type="PANTHER" id="PTHR43018">
    <property type="entry name" value="PHOSPHO-2-DEHYDRO-3-DEOXYHEPTONATE ALDOLASE"/>
    <property type="match status" value="1"/>
</dbReference>
<dbReference type="OrthoDB" id="9802281at2"/>
<reference evidence="4 5" key="1">
    <citation type="journal article" date="2018" name="J. Microbiol.">
        <title>Baekduia soli gen. nov., sp. nov., a novel bacterium isolated from the soil of Baekdu Mountain and proposal of a novel family name, Baekduiaceae fam. nov.</title>
        <authorList>
            <person name="An D.S."/>
            <person name="Siddiqi M.Z."/>
            <person name="Kim K.H."/>
            <person name="Yu H.S."/>
            <person name="Im W.T."/>
        </authorList>
    </citation>
    <scope>NUCLEOTIDE SEQUENCE [LARGE SCALE GENOMIC DNA]</scope>
    <source>
        <strain evidence="4 5">BR7-21</strain>
    </source>
</reference>
<name>A0A5B8UCT1_9ACTN</name>
<accession>A0A5B8UCT1</accession>